<evidence type="ECO:0000313" key="1">
    <source>
        <dbReference type="EMBL" id="MBW0532185.1"/>
    </source>
</evidence>
<dbReference type="Proteomes" id="UP000765509">
    <property type="component" value="Unassembled WGS sequence"/>
</dbReference>
<comment type="caution">
    <text evidence="1">The sequence shown here is derived from an EMBL/GenBank/DDBJ whole genome shotgun (WGS) entry which is preliminary data.</text>
</comment>
<keyword evidence="2" id="KW-1185">Reference proteome</keyword>
<protein>
    <submittedName>
        <fullName evidence="1">Uncharacterized protein</fullName>
    </submittedName>
</protein>
<name>A0A9Q3EZE8_9BASI</name>
<proteinExistence type="predicted"/>
<reference evidence="1" key="1">
    <citation type="submission" date="2021-03" db="EMBL/GenBank/DDBJ databases">
        <title>Draft genome sequence of rust myrtle Austropuccinia psidii MF-1, a brazilian biotype.</title>
        <authorList>
            <person name="Quecine M.C."/>
            <person name="Pachon D.M.R."/>
            <person name="Bonatelli M.L."/>
            <person name="Correr F.H."/>
            <person name="Franceschini L.M."/>
            <person name="Leite T.F."/>
            <person name="Margarido G.R.A."/>
            <person name="Almeida C.A."/>
            <person name="Ferrarezi J.A."/>
            <person name="Labate C.A."/>
        </authorList>
    </citation>
    <scope>NUCLEOTIDE SEQUENCE</scope>
    <source>
        <strain evidence="1">MF-1</strain>
    </source>
</reference>
<dbReference type="AlphaFoldDB" id="A0A9Q3EZE8"/>
<evidence type="ECO:0000313" key="2">
    <source>
        <dbReference type="Proteomes" id="UP000765509"/>
    </source>
</evidence>
<gene>
    <name evidence="1" type="ORF">O181_071900</name>
</gene>
<organism evidence="1 2">
    <name type="scientific">Austropuccinia psidii MF-1</name>
    <dbReference type="NCBI Taxonomy" id="1389203"/>
    <lineage>
        <taxon>Eukaryota</taxon>
        <taxon>Fungi</taxon>
        <taxon>Dikarya</taxon>
        <taxon>Basidiomycota</taxon>
        <taxon>Pucciniomycotina</taxon>
        <taxon>Pucciniomycetes</taxon>
        <taxon>Pucciniales</taxon>
        <taxon>Sphaerophragmiaceae</taxon>
        <taxon>Austropuccinia</taxon>
    </lineage>
</organism>
<accession>A0A9Q3EZE8</accession>
<dbReference type="EMBL" id="AVOT02037498">
    <property type="protein sequence ID" value="MBW0532185.1"/>
    <property type="molecule type" value="Genomic_DNA"/>
</dbReference>
<sequence>MFTQQTKTRSNTINRLWVIRRYSGGCICVVEKVVQSDRLISSISVLVVKVLPLLCVLVNQDYTSIK</sequence>